<dbReference type="InterPro" id="IPR025240">
    <property type="entry name" value="DUF4189"/>
</dbReference>
<name>A0A7C3KAI3_9CYAN</name>
<evidence type="ECO:0000256" key="1">
    <source>
        <dbReference type="SAM" id="SignalP"/>
    </source>
</evidence>
<organism evidence="3">
    <name type="scientific">Oscillatoriales cyanobacterium SpSt-418</name>
    <dbReference type="NCBI Taxonomy" id="2282169"/>
    <lineage>
        <taxon>Bacteria</taxon>
        <taxon>Bacillati</taxon>
        <taxon>Cyanobacteriota</taxon>
        <taxon>Cyanophyceae</taxon>
        <taxon>Oscillatoriophycideae</taxon>
        <taxon>Oscillatoriales</taxon>
    </lineage>
</organism>
<dbReference type="Pfam" id="PF13827">
    <property type="entry name" value="DUF4189"/>
    <property type="match status" value="1"/>
</dbReference>
<comment type="caution">
    <text evidence="3">The sequence shown here is derived from an EMBL/GenBank/DDBJ whole genome shotgun (WGS) entry which is preliminary data.</text>
</comment>
<dbReference type="AlphaFoldDB" id="A0A7C3KAI3"/>
<protein>
    <submittedName>
        <fullName evidence="3">DUF4189 domain-containing protein</fullName>
    </submittedName>
</protein>
<reference evidence="3" key="1">
    <citation type="journal article" date="2020" name="mSystems">
        <title>Genome- and Community-Level Interaction Insights into Carbon Utilization and Element Cycling Functions of Hydrothermarchaeota in Hydrothermal Sediment.</title>
        <authorList>
            <person name="Zhou Z."/>
            <person name="Liu Y."/>
            <person name="Xu W."/>
            <person name="Pan J."/>
            <person name="Luo Z.H."/>
            <person name="Li M."/>
        </authorList>
    </citation>
    <scope>NUCLEOTIDE SEQUENCE [LARGE SCALE GENOMIC DNA]</scope>
    <source>
        <strain evidence="3">SpSt-418</strain>
    </source>
</reference>
<keyword evidence="1" id="KW-0732">Signal</keyword>
<dbReference type="EMBL" id="DSRU01000001">
    <property type="protein sequence ID" value="HFM96164.1"/>
    <property type="molecule type" value="Genomic_DNA"/>
</dbReference>
<feature type="domain" description="DUF4189" evidence="2">
    <location>
        <begin position="29"/>
        <end position="113"/>
    </location>
</feature>
<feature type="chain" id="PRO_5028474164" evidence="1">
    <location>
        <begin position="26"/>
        <end position="118"/>
    </location>
</feature>
<accession>A0A7C3KAI3</accession>
<proteinExistence type="predicted"/>
<sequence length="118" mass="11830">MQTNTKLTLSLITSVIALSAGLAVASGTFGAIAVSPQTGKYAIVVNRGSRITAGKEALKQCKASNCVVSVSFRSACGAVAQKGKTMFTGIGSTKEEAMTNAVQAGGKGTKAIAANCTK</sequence>
<evidence type="ECO:0000313" key="3">
    <source>
        <dbReference type="EMBL" id="HFM96164.1"/>
    </source>
</evidence>
<feature type="signal peptide" evidence="1">
    <location>
        <begin position="1"/>
        <end position="25"/>
    </location>
</feature>
<evidence type="ECO:0000259" key="2">
    <source>
        <dbReference type="Pfam" id="PF13827"/>
    </source>
</evidence>
<gene>
    <name evidence="3" type="ORF">ENR64_00045</name>
</gene>